<name>A0A5K1K3A4_9APHY</name>
<keyword evidence="2" id="KW-0858">Xylan degradation</keyword>
<feature type="compositionally biased region" description="Low complexity" evidence="1">
    <location>
        <begin position="55"/>
        <end position="85"/>
    </location>
</feature>
<feature type="region of interest" description="Disordered" evidence="1">
    <location>
        <begin position="1"/>
        <end position="232"/>
    </location>
</feature>
<protein>
    <submittedName>
        <fullName evidence="2">Beta-xylanase (EC)</fullName>
        <ecNumber evidence="2">3.2.1.8</ecNumber>
    </submittedName>
</protein>
<feature type="compositionally biased region" description="Low complexity" evidence="1">
    <location>
        <begin position="174"/>
        <end position="188"/>
    </location>
</feature>
<feature type="compositionally biased region" description="Basic and acidic residues" evidence="1">
    <location>
        <begin position="1"/>
        <end position="13"/>
    </location>
</feature>
<dbReference type="GO" id="GO:0031176">
    <property type="term" value="F:endo-1,4-beta-xylanase activity"/>
    <property type="evidence" value="ECO:0007669"/>
    <property type="project" value="UniProtKB-EC"/>
</dbReference>
<keyword evidence="2" id="KW-0119">Carbohydrate metabolism</keyword>
<feature type="compositionally biased region" description="Low complexity" evidence="1">
    <location>
        <begin position="153"/>
        <end position="162"/>
    </location>
</feature>
<keyword evidence="2" id="KW-0378">Hydrolase</keyword>
<dbReference type="Pfam" id="PF15496">
    <property type="entry name" value="DUF4646"/>
    <property type="match status" value="1"/>
</dbReference>
<dbReference type="AlphaFoldDB" id="A0A5K1K3A4"/>
<proteinExistence type="predicted"/>
<keyword evidence="2" id="KW-0624">Polysaccharide degradation</keyword>
<reference evidence="2" key="1">
    <citation type="submission" date="2019-10" db="EMBL/GenBank/DDBJ databases">
        <authorList>
            <person name="Nor Muhammad N."/>
        </authorList>
    </citation>
    <scope>NUCLEOTIDE SEQUENCE</scope>
</reference>
<dbReference type="EC" id="3.2.1.8" evidence="2"/>
<sequence length="312" mass="31756">MIEESSTSRDSKRNQNGFPLVSIPDATSEYENVGAGPSNEPPPPTYEEAVSTVEASSSASMSNSASSGGFGGFAPSRSSSKTRTAASHDKYAPQTGATTLSPYANPGVTGYGVSAQTLSFPEAPSLGRHPSVASYYAPSTSSGKSHVDPGFASPSTASSSYSGDNGPSVNVARSCSTSTTHTSSSRASNPSQPTSPSDRDTPADADGSWTPSPSTRAESFARAPANDLPYGSFPPATLHAHSDDLEVDGFPKDPPTCACAPAPHPFVTHDVNEEDWASFLDDVRGAGGLSPVNSVIAGAAPIAVRVGIIGGQ</sequence>
<gene>
    <name evidence="2" type="primary">G4NBN8</name>
</gene>
<evidence type="ECO:0000313" key="2">
    <source>
        <dbReference type="EMBL" id="VWP00035.1"/>
    </source>
</evidence>
<accession>A0A5K1K3A4</accession>
<organism evidence="2">
    <name type="scientific">Ganoderma boninense</name>
    <dbReference type="NCBI Taxonomy" id="34458"/>
    <lineage>
        <taxon>Eukaryota</taxon>
        <taxon>Fungi</taxon>
        <taxon>Dikarya</taxon>
        <taxon>Basidiomycota</taxon>
        <taxon>Agaricomycotina</taxon>
        <taxon>Agaricomycetes</taxon>
        <taxon>Polyporales</taxon>
        <taxon>Polyporaceae</taxon>
        <taxon>Ganoderma</taxon>
    </lineage>
</organism>
<keyword evidence="2" id="KW-0326">Glycosidase</keyword>
<dbReference type="InterPro" id="IPR028018">
    <property type="entry name" value="DUF4646"/>
</dbReference>
<dbReference type="GO" id="GO:0045493">
    <property type="term" value="P:xylan catabolic process"/>
    <property type="evidence" value="ECO:0007669"/>
    <property type="project" value="UniProtKB-KW"/>
</dbReference>
<dbReference type="EMBL" id="LR728104">
    <property type="protein sequence ID" value="VWP00035.1"/>
    <property type="molecule type" value="Genomic_DNA"/>
</dbReference>
<evidence type="ECO:0000256" key="1">
    <source>
        <dbReference type="SAM" id="MobiDB-lite"/>
    </source>
</evidence>
<feature type="compositionally biased region" description="Polar residues" evidence="1">
    <location>
        <begin position="163"/>
        <end position="173"/>
    </location>
</feature>